<feature type="compositionally biased region" description="Basic and acidic residues" evidence="1">
    <location>
        <begin position="95"/>
        <end position="105"/>
    </location>
</feature>
<organism evidence="2">
    <name type="scientific">marine sediment metagenome</name>
    <dbReference type="NCBI Taxonomy" id="412755"/>
    <lineage>
        <taxon>unclassified sequences</taxon>
        <taxon>metagenomes</taxon>
        <taxon>ecological metagenomes</taxon>
    </lineage>
</organism>
<sequence length="358" mass="40215">MPDIPWKESEREAEMAERGEPISEEKVKKEGRSYEQSIISQIEPVRREAYSIARRTGSVTQLEDIEDFVAGATTSKELEDALYKYREFVRDKESKISGEATERGKARTRVAGEAAKREEEREERAWAGEERAVAKEKREAKERKQKAIEARKPKPVERKPLQHPYVQYGRPSTTTPVRTTIPKPVVMPRQRRAFDATRLQRPPQTGSKLKISPNYEKLRQAGSGISPLEQLVRGQPTTAVQAKPGIVVRPTTVPSTVEQRQPVFLEGRVREEPAMSADLERFIQRRGYGPVEAVGMPTWFWIGTRQGSEPSSNAWVVQLKNGRYGLAGVGDTTGTVRSKISYSSVEEALDAAMDIPGA</sequence>
<evidence type="ECO:0000256" key="1">
    <source>
        <dbReference type="SAM" id="MobiDB-lite"/>
    </source>
</evidence>
<feature type="region of interest" description="Disordered" evidence="1">
    <location>
        <begin position="1"/>
        <end position="35"/>
    </location>
</feature>
<accession>A0A0F9AA63</accession>
<protein>
    <submittedName>
        <fullName evidence="2">Uncharacterized protein</fullName>
    </submittedName>
</protein>
<gene>
    <name evidence="2" type="ORF">LCGC14_2596910</name>
</gene>
<reference evidence="2" key="1">
    <citation type="journal article" date="2015" name="Nature">
        <title>Complex archaea that bridge the gap between prokaryotes and eukaryotes.</title>
        <authorList>
            <person name="Spang A."/>
            <person name="Saw J.H."/>
            <person name="Jorgensen S.L."/>
            <person name="Zaremba-Niedzwiedzka K."/>
            <person name="Martijn J."/>
            <person name="Lind A.E."/>
            <person name="van Eijk R."/>
            <person name="Schleper C."/>
            <person name="Guy L."/>
            <person name="Ettema T.J."/>
        </authorList>
    </citation>
    <scope>NUCLEOTIDE SEQUENCE</scope>
</reference>
<feature type="compositionally biased region" description="Basic and acidic residues" evidence="1">
    <location>
        <begin position="1"/>
        <end position="33"/>
    </location>
</feature>
<comment type="caution">
    <text evidence="2">The sequence shown here is derived from an EMBL/GenBank/DDBJ whole genome shotgun (WGS) entry which is preliminary data.</text>
</comment>
<dbReference type="EMBL" id="LAZR01043743">
    <property type="protein sequence ID" value="KKL06350.1"/>
    <property type="molecule type" value="Genomic_DNA"/>
</dbReference>
<dbReference type="AlphaFoldDB" id="A0A0F9AA63"/>
<name>A0A0F9AA63_9ZZZZ</name>
<proteinExistence type="predicted"/>
<feature type="region of interest" description="Disordered" evidence="1">
    <location>
        <begin position="95"/>
        <end position="154"/>
    </location>
</feature>
<feature type="compositionally biased region" description="Basic and acidic residues" evidence="1">
    <location>
        <begin position="114"/>
        <end position="154"/>
    </location>
</feature>
<evidence type="ECO:0000313" key="2">
    <source>
        <dbReference type="EMBL" id="KKL06350.1"/>
    </source>
</evidence>